<protein>
    <submittedName>
        <fullName evidence="1">Uncharacterized protein</fullName>
    </submittedName>
</protein>
<dbReference type="OrthoDB" id="23165at10239"/>
<dbReference type="GeneID" id="14007135"/>
<dbReference type="Proteomes" id="UP000007438">
    <property type="component" value="Segment"/>
</dbReference>
<dbReference type="EMBL" id="GU815091">
    <property type="protein sequence ID" value="ADF29384.1"/>
    <property type="molecule type" value="Genomic_DNA"/>
</dbReference>
<sequence length="74" mass="8511">MLLREVCQVIVQFDSQEEKIISLRTLSKYRRAGGKFAPVDGTQTGPWGPVDNALWAKFEAEVRAEYIRKQERKA</sequence>
<reference evidence="1 2" key="1">
    <citation type="journal article" date="2010" name="BMC Microbiol.">
        <title>Characterization of JG024, a pseudomonas aeruginosa PB1-like broad host range phage under simulated infection conditions.</title>
        <authorList>
            <person name="Garbe J."/>
            <person name="Wesche A."/>
            <person name="Bunk B."/>
            <person name="Kazmierczak M."/>
            <person name="Selezska K."/>
            <person name="Rohde C."/>
            <person name="Sikorski J."/>
            <person name="Rohde M."/>
            <person name="Jahn D."/>
            <person name="Schobert M."/>
        </authorList>
    </citation>
    <scope>NUCLEOTIDE SEQUENCE [LARGE SCALE GENOMIC DNA]</scope>
    <source>
        <strain evidence="1">JG024</strain>
    </source>
</reference>
<keyword evidence="2" id="KW-1185">Reference proteome</keyword>
<evidence type="ECO:0000313" key="2">
    <source>
        <dbReference type="Proteomes" id="UP000007438"/>
    </source>
</evidence>
<gene>
    <name evidence="1" type="ORF">PJG24_091</name>
</gene>
<accession>E5E3L3</accession>
<proteinExistence type="predicted"/>
<organism evidence="1 2">
    <name type="scientific">Pseudomonas phage JG024</name>
    <dbReference type="NCBI Taxonomy" id="749447"/>
    <lineage>
        <taxon>Viruses</taxon>
        <taxon>Duplodnaviria</taxon>
        <taxon>Heunggongvirae</taxon>
        <taxon>Uroviricota</taxon>
        <taxon>Caudoviricetes</taxon>
        <taxon>Lindbergviridae</taxon>
        <taxon>Pbunavirus</taxon>
        <taxon>Pbunavirus JG024</taxon>
        <taxon>Pseudomonas virus JG024</taxon>
    </lineage>
</organism>
<evidence type="ECO:0000313" key="1">
    <source>
        <dbReference type="EMBL" id="ADF29384.1"/>
    </source>
</evidence>
<dbReference type="KEGG" id="vg:14007135"/>
<name>E5E3L3_9CAUD</name>
<dbReference type="RefSeq" id="YP_006200855.1">
    <property type="nucleotide sequence ID" value="NC_017674.1"/>
</dbReference>